<evidence type="ECO:0000313" key="1">
    <source>
        <dbReference type="EMBL" id="VDL81869.1"/>
    </source>
</evidence>
<name>A0A0N4YLY2_NIPBR</name>
<keyword evidence="2" id="KW-1185">Reference proteome</keyword>
<evidence type="ECO:0000313" key="2">
    <source>
        <dbReference type="Proteomes" id="UP000271162"/>
    </source>
</evidence>
<dbReference type="AlphaFoldDB" id="A0A0N4YLY2"/>
<dbReference type="WBParaSite" id="NBR_0001814701-mRNA-1">
    <property type="protein sequence ID" value="NBR_0001814701-mRNA-1"/>
    <property type="gene ID" value="NBR_0001814701"/>
</dbReference>
<evidence type="ECO:0000313" key="3">
    <source>
        <dbReference type="WBParaSite" id="NBR_0001814701-mRNA-1"/>
    </source>
</evidence>
<accession>A0A0N4YLY2</accession>
<gene>
    <name evidence="1" type="ORF">NBR_LOCUS18148</name>
</gene>
<dbReference type="EMBL" id="UYSL01023206">
    <property type="protein sequence ID" value="VDL81869.1"/>
    <property type="molecule type" value="Genomic_DNA"/>
</dbReference>
<reference evidence="3" key="1">
    <citation type="submission" date="2017-02" db="UniProtKB">
        <authorList>
            <consortium name="WormBaseParasite"/>
        </authorList>
    </citation>
    <scope>IDENTIFICATION</scope>
</reference>
<dbReference type="Proteomes" id="UP000271162">
    <property type="component" value="Unassembled WGS sequence"/>
</dbReference>
<proteinExistence type="predicted"/>
<protein>
    <submittedName>
        <fullName evidence="3">Propanediol dehydratase reactivation factor large subunit</fullName>
    </submittedName>
</protein>
<organism evidence="3">
    <name type="scientific">Nippostrongylus brasiliensis</name>
    <name type="common">Rat hookworm</name>
    <dbReference type="NCBI Taxonomy" id="27835"/>
    <lineage>
        <taxon>Eukaryota</taxon>
        <taxon>Metazoa</taxon>
        <taxon>Ecdysozoa</taxon>
        <taxon>Nematoda</taxon>
        <taxon>Chromadorea</taxon>
        <taxon>Rhabditida</taxon>
        <taxon>Rhabditina</taxon>
        <taxon>Rhabditomorpha</taxon>
        <taxon>Strongyloidea</taxon>
        <taxon>Heligmosomidae</taxon>
        <taxon>Nippostrongylus</taxon>
    </lineage>
</organism>
<sequence length="67" mass="7074">MAGADEKMALEFLVIKISPDLIEQILLINAKPVQSVGLGNTVTVEQYRCGAAGCADSIGRHSDSGRD</sequence>
<reference evidence="1 2" key="2">
    <citation type="submission" date="2018-11" db="EMBL/GenBank/DDBJ databases">
        <authorList>
            <consortium name="Pathogen Informatics"/>
        </authorList>
    </citation>
    <scope>NUCLEOTIDE SEQUENCE [LARGE SCALE GENOMIC DNA]</scope>
</reference>